<gene>
    <name evidence="2" type="ORF">CDAR_278441</name>
</gene>
<dbReference type="EMBL" id="BPLQ01014930">
    <property type="protein sequence ID" value="GIY84389.1"/>
    <property type="molecule type" value="Genomic_DNA"/>
</dbReference>
<organism evidence="2 3">
    <name type="scientific">Caerostris darwini</name>
    <dbReference type="NCBI Taxonomy" id="1538125"/>
    <lineage>
        <taxon>Eukaryota</taxon>
        <taxon>Metazoa</taxon>
        <taxon>Ecdysozoa</taxon>
        <taxon>Arthropoda</taxon>
        <taxon>Chelicerata</taxon>
        <taxon>Arachnida</taxon>
        <taxon>Araneae</taxon>
        <taxon>Araneomorphae</taxon>
        <taxon>Entelegynae</taxon>
        <taxon>Araneoidea</taxon>
        <taxon>Araneidae</taxon>
        <taxon>Caerostris</taxon>
    </lineage>
</organism>
<name>A0AAV4WRF4_9ARAC</name>
<evidence type="ECO:0000256" key="1">
    <source>
        <dbReference type="SAM" id="MobiDB-lite"/>
    </source>
</evidence>
<dbReference type="Proteomes" id="UP001054837">
    <property type="component" value="Unassembled WGS sequence"/>
</dbReference>
<proteinExistence type="predicted"/>
<dbReference type="AlphaFoldDB" id="A0AAV4WRF4"/>
<reference evidence="2 3" key="1">
    <citation type="submission" date="2021-06" db="EMBL/GenBank/DDBJ databases">
        <title>Caerostris darwini draft genome.</title>
        <authorList>
            <person name="Kono N."/>
            <person name="Arakawa K."/>
        </authorList>
    </citation>
    <scope>NUCLEOTIDE SEQUENCE [LARGE SCALE GENOMIC DNA]</scope>
</reference>
<feature type="region of interest" description="Disordered" evidence="1">
    <location>
        <begin position="211"/>
        <end position="236"/>
    </location>
</feature>
<comment type="caution">
    <text evidence="2">The sequence shown here is derived from an EMBL/GenBank/DDBJ whole genome shotgun (WGS) entry which is preliminary data.</text>
</comment>
<evidence type="ECO:0000313" key="2">
    <source>
        <dbReference type="EMBL" id="GIY84389.1"/>
    </source>
</evidence>
<sequence length="236" mass="26649">MRRQIYLVRKRGILYRNPIFLPVHALPVDRRYKEATCRPPDSKALTQFPVSEVLPIISSKQRNANIATGSTIVDMADNMVIFYNYNSERCRSYIQISSDAYPRRSVLAKRRRKRHKFPFAERARAKKKNLSTSYTPKHRETKTTSARKTLGKKFIIHFQRGQPEKGEGGAASRGRTSLRELPAVLSQLFGFWAVGAAMPLIPISSRARGEMGGRGAVRNPPSPAHTKFPIGTQARA</sequence>
<protein>
    <submittedName>
        <fullName evidence="2">Uncharacterized protein</fullName>
    </submittedName>
</protein>
<accession>A0AAV4WRF4</accession>
<evidence type="ECO:0000313" key="3">
    <source>
        <dbReference type="Proteomes" id="UP001054837"/>
    </source>
</evidence>
<keyword evidence="3" id="KW-1185">Reference proteome</keyword>